<dbReference type="Proteomes" id="UP001180020">
    <property type="component" value="Unassembled WGS sequence"/>
</dbReference>
<evidence type="ECO:0000313" key="4">
    <source>
        <dbReference type="Proteomes" id="UP001180020"/>
    </source>
</evidence>
<evidence type="ECO:0000313" key="3">
    <source>
        <dbReference type="EMBL" id="KAK1294107.1"/>
    </source>
</evidence>
<evidence type="ECO:0000256" key="1">
    <source>
        <dbReference type="SAM" id="MobiDB-lite"/>
    </source>
</evidence>
<feature type="region of interest" description="Disordered" evidence="1">
    <location>
        <begin position="251"/>
        <end position="277"/>
    </location>
</feature>
<dbReference type="PANTHER" id="PTHR46033:SF8">
    <property type="entry name" value="PROTEIN MAINTENANCE OF MERISTEMS-LIKE"/>
    <property type="match status" value="1"/>
</dbReference>
<organism evidence="3 4">
    <name type="scientific">Acorus calamus</name>
    <name type="common">Sweet flag</name>
    <dbReference type="NCBI Taxonomy" id="4465"/>
    <lineage>
        <taxon>Eukaryota</taxon>
        <taxon>Viridiplantae</taxon>
        <taxon>Streptophyta</taxon>
        <taxon>Embryophyta</taxon>
        <taxon>Tracheophyta</taxon>
        <taxon>Spermatophyta</taxon>
        <taxon>Magnoliopsida</taxon>
        <taxon>Liliopsida</taxon>
        <taxon>Acoraceae</taxon>
        <taxon>Acorus</taxon>
    </lineage>
</organism>
<accession>A0AAV9CZX4</accession>
<dbReference type="EMBL" id="JAUJYO010000016">
    <property type="protein sequence ID" value="KAK1294107.1"/>
    <property type="molecule type" value="Genomic_DNA"/>
</dbReference>
<dbReference type="Pfam" id="PF10536">
    <property type="entry name" value="PMD"/>
    <property type="match status" value="1"/>
</dbReference>
<dbReference type="GO" id="GO:0010073">
    <property type="term" value="P:meristem maintenance"/>
    <property type="evidence" value="ECO:0007669"/>
    <property type="project" value="InterPro"/>
</dbReference>
<dbReference type="AlphaFoldDB" id="A0AAV9CZX4"/>
<dbReference type="InterPro" id="IPR044824">
    <property type="entry name" value="MAIN-like"/>
</dbReference>
<reference evidence="3" key="2">
    <citation type="submission" date="2023-06" db="EMBL/GenBank/DDBJ databases">
        <authorList>
            <person name="Ma L."/>
            <person name="Liu K.-W."/>
            <person name="Li Z."/>
            <person name="Hsiao Y.-Y."/>
            <person name="Qi Y."/>
            <person name="Fu T."/>
            <person name="Tang G."/>
            <person name="Zhang D."/>
            <person name="Sun W.-H."/>
            <person name="Liu D.-K."/>
            <person name="Li Y."/>
            <person name="Chen G.-Z."/>
            <person name="Liu X.-D."/>
            <person name="Liao X.-Y."/>
            <person name="Jiang Y.-T."/>
            <person name="Yu X."/>
            <person name="Hao Y."/>
            <person name="Huang J."/>
            <person name="Zhao X.-W."/>
            <person name="Ke S."/>
            <person name="Chen Y.-Y."/>
            <person name="Wu W.-L."/>
            <person name="Hsu J.-L."/>
            <person name="Lin Y.-F."/>
            <person name="Huang M.-D."/>
            <person name="Li C.-Y."/>
            <person name="Huang L."/>
            <person name="Wang Z.-W."/>
            <person name="Zhao X."/>
            <person name="Zhong W.-Y."/>
            <person name="Peng D.-H."/>
            <person name="Ahmad S."/>
            <person name="Lan S."/>
            <person name="Zhang J.-S."/>
            <person name="Tsai W.-C."/>
            <person name="Van De Peer Y."/>
            <person name="Liu Z.-J."/>
        </authorList>
    </citation>
    <scope>NUCLEOTIDE SEQUENCE</scope>
    <source>
        <strain evidence="3">CP</strain>
        <tissue evidence="3">Leaves</tissue>
    </source>
</reference>
<name>A0AAV9CZX4_ACOCL</name>
<proteinExistence type="predicted"/>
<dbReference type="PANTHER" id="PTHR46033">
    <property type="entry name" value="PROTEIN MAIN-LIKE 2"/>
    <property type="match status" value="1"/>
</dbReference>
<feature type="domain" description="Aminotransferase-like plant mobile" evidence="2">
    <location>
        <begin position="5"/>
        <end position="185"/>
    </location>
</feature>
<reference evidence="3" key="1">
    <citation type="journal article" date="2023" name="Nat. Commun.">
        <title>Diploid and tetraploid genomes of Acorus and the evolution of monocots.</title>
        <authorList>
            <person name="Ma L."/>
            <person name="Liu K.W."/>
            <person name="Li Z."/>
            <person name="Hsiao Y.Y."/>
            <person name="Qi Y."/>
            <person name="Fu T."/>
            <person name="Tang G.D."/>
            <person name="Zhang D."/>
            <person name="Sun W.H."/>
            <person name="Liu D.K."/>
            <person name="Li Y."/>
            <person name="Chen G.Z."/>
            <person name="Liu X.D."/>
            <person name="Liao X.Y."/>
            <person name="Jiang Y.T."/>
            <person name="Yu X."/>
            <person name="Hao Y."/>
            <person name="Huang J."/>
            <person name="Zhao X.W."/>
            <person name="Ke S."/>
            <person name="Chen Y.Y."/>
            <person name="Wu W.L."/>
            <person name="Hsu J.L."/>
            <person name="Lin Y.F."/>
            <person name="Huang M.D."/>
            <person name="Li C.Y."/>
            <person name="Huang L."/>
            <person name="Wang Z.W."/>
            <person name="Zhao X."/>
            <person name="Zhong W.Y."/>
            <person name="Peng D.H."/>
            <person name="Ahmad S."/>
            <person name="Lan S."/>
            <person name="Zhang J.S."/>
            <person name="Tsai W.C."/>
            <person name="Van de Peer Y."/>
            <person name="Liu Z.J."/>
        </authorList>
    </citation>
    <scope>NUCLEOTIDE SEQUENCE</scope>
    <source>
        <strain evidence="3">CP</strain>
    </source>
</reference>
<gene>
    <name evidence="3" type="ORF">QJS10_CPA16g00689</name>
</gene>
<protein>
    <recommendedName>
        <fullName evidence="2">Aminotransferase-like plant mobile domain-containing protein</fullName>
    </recommendedName>
</protein>
<comment type="caution">
    <text evidence="3">The sequence shown here is derived from an EMBL/GenBank/DDBJ whole genome shotgun (WGS) entry which is preliminary data.</text>
</comment>
<dbReference type="InterPro" id="IPR019557">
    <property type="entry name" value="AminoTfrase-like_pln_mobile"/>
</dbReference>
<evidence type="ECO:0000259" key="2">
    <source>
        <dbReference type="Pfam" id="PF10536"/>
    </source>
</evidence>
<keyword evidence="4" id="KW-1185">Reference proteome</keyword>
<sequence>MASRAKCKSISGYLTLIQAWVYEHFPLLRPGDDIHVHRELPRMALWKDCRNHPGLQKNNIVLIREMLDSLEAEQIDFNPYLPTRDRSPLQDFAFFKGCLVANRISEPYMPDRYLRQLGHVQSIPGGPIQPIGKARRSRLASSYRVTYGSNVTQMEQREDVLLGPRTRGHQIIKPWDTVSNYMGWFRRVSHPSISKPESRKYFRYSGNLGSTTPQEDWRTHISQYLQPLAQGRHSANVWQRHVQNVLDYCQDNVPLPSSSGPPKSPTRDRRSRRLNDA</sequence>
<feature type="compositionally biased region" description="Basic and acidic residues" evidence="1">
    <location>
        <begin position="265"/>
        <end position="277"/>
    </location>
</feature>